<gene>
    <name evidence="1" type="ORF">GCM10010368_22560</name>
</gene>
<organism evidence="1 2">
    <name type="scientific">Streptomyces roseiscleroticus</name>
    <dbReference type="NCBI Taxonomy" id="1972"/>
    <lineage>
        <taxon>Bacteria</taxon>
        <taxon>Bacillati</taxon>
        <taxon>Actinomycetota</taxon>
        <taxon>Actinomycetes</taxon>
        <taxon>Kitasatosporales</taxon>
        <taxon>Streptomycetaceae</taxon>
        <taxon>Streptomyces</taxon>
    </lineage>
</organism>
<protein>
    <recommendedName>
        <fullName evidence="3">Secreted protein</fullName>
    </recommendedName>
</protein>
<dbReference type="Proteomes" id="UP001500442">
    <property type="component" value="Unassembled WGS sequence"/>
</dbReference>
<proteinExistence type="predicted"/>
<evidence type="ECO:0000313" key="2">
    <source>
        <dbReference type="Proteomes" id="UP001500442"/>
    </source>
</evidence>
<dbReference type="EMBL" id="BAAASN010000004">
    <property type="protein sequence ID" value="GAA2255537.1"/>
    <property type="molecule type" value="Genomic_DNA"/>
</dbReference>
<reference evidence="1 2" key="1">
    <citation type="journal article" date="2019" name="Int. J. Syst. Evol. Microbiol.">
        <title>The Global Catalogue of Microorganisms (GCM) 10K type strain sequencing project: providing services to taxonomists for standard genome sequencing and annotation.</title>
        <authorList>
            <consortium name="The Broad Institute Genomics Platform"/>
            <consortium name="The Broad Institute Genome Sequencing Center for Infectious Disease"/>
            <person name="Wu L."/>
            <person name="Ma J."/>
        </authorList>
    </citation>
    <scope>NUCLEOTIDE SEQUENCE [LARGE SCALE GENOMIC DNA]</scope>
    <source>
        <strain evidence="1 2">JCM 4823</strain>
    </source>
</reference>
<evidence type="ECO:0000313" key="1">
    <source>
        <dbReference type="EMBL" id="GAA2255537.1"/>
    </source>
</evidence>
<sequence length="113" mass="11125">MAAGAVVPRALGAAAVAVFTVLRVVVALCASMAGVAVMIGGSSGSGPVPVGAARGNRASGYPDPSGFGPFVHMRVPVSRLTYASDPGHMAAPPVGVRVRGGGAYALARARRGR</sequence>
<accession>A0ABN3EDD1</accession>
<name>A0ABN3EDD1_9ACTN</name>
<keyword evidence="2" id="KW-1185">Reference proteome</keyword>
<comment type="caution">
    <text evidence="1">The sequence shown here is derived from an EMBL/GenBank/DDBJ whole genome shotgun (WGS) entry which is preliminary data.</text>
</comment>
<evidence type="ECO:0008006" key="3">
    <source>
        <dbReference type="Google" id="ProtNLM"/>
    </source>
</evidence>